<comment type="subcellular location">
    <subcellularLocation>
        <location evidence="1">Cytoplasm</location>
    </subcellularLocation>
</comment>
<dbReference type="GO" id="GO:0009252">
    <property type="term" value="P:peptidoglycan biosynthetic process"/>
    <property type="evidence" value="ECO:0007669"/>
    <property type="project" value="UniProtKB-KW"/>
</dbReference>
<dbReference type="GO" id="GO:0008360">
    <property type="term" value="P:regulation of cell shape"/>
    <property type="evidence" value="ECO:0007669"/>
    <property type="project" value="UniProtKB-KW"/>
</dbReference>
<dbReference type="GO" id="GO:0071555">
    <property type="term" value="P:cell wall organization"/>
    <property type="evidence" value="ECO:0007669"/>
    <property type="project" value="UniProtKB-KW"/>
</dbReference>
<dbReference type="Pfam" id="PF00275">
    <property type="entry name" value="EPSP_synthase"/>
    <property type="match status" value="1"/>
</dbReference>
<organism evidence="17 18">
    <name type="scientific">Candidatus Nealsonbacteria bacterium CG15_BIG_FIL_POST_REV_8_21_14_020_37_12</name>
    <dbReference type="NCBI Taxonomy" id="1974716"/>
    <lineage>
        <taxon>Bacteria</taxon>
        <taxon>Candidatus Nealsoniibacteriota</taxon>
    </lineage>
</organism>
<evidence type="ECO:0000259" key="16">
    <source>
        <dbReference type="Pfam" id="PF00275"/>
    </source>
</evidence>
<evidence type="ECO:0000256" key="14">
    <source>
        <dbReference type="ARBA" id="ARBA00042842"/>
    </source>
</evidence>
<sequence length="159" mass="17619">MANQFLIQGGIPLSGEVEISGYKNAAGAVLSATLLSETPSIIDNLPQVTDVLDQIEILKQMGAGIEWLGPKKIKINPKNINPEKIPIELFEKMRVSVLLVGPLLARFKNFRVPHPGGDKIGLRPIDTHLEALKDFGIKVTEREGFYYFETPENIEGKRI</sequence>
<keyword evidence="8" id="KW-0131">Cell cycle</keyword>
<evidence type="ECO:0000256" key="4">
    <source>
        <dbReference type="ARBA" id="ARBA00022618"/>
    </source>
</evidence>
<reference evidence="18" key="1">
    <citation type="submission" date="2017-09" db="EMBL/GenBank/DDBJ databases">
        <title>Depth-based differentiation of microbial function through sediment-hosted aquifers and enrichment of novel symbionts in the deep terrestrial subsurface.</title>
        <authorList>
            <person name="Probst A.J."/>
            <person name="Ladd B."/>
            <person name="Jarett J.K."/>
            <person name="Geller-Mcgrath D.E."/>
            <person name="Sieber C.M.K."/>
            <person name="Emerson J.B."/>
            <person name="Anantharaman K."/>
            <person name="Thomas B.C."/>
            <person name="Malmstrom R."/>
            <person name="Stieglmeier M."/>
            <person name="Klingl A."/>
            <person name="Woyke T."/>
            <person name="Ryan C.M."/>
            <person name="Banfield J.F."/>
        </authorList>
    </citation>
    <scope>NUCLEOTIDE SEQUENCE [LARGE SCALE GENOMIC DNA]</scope>
</reference>
<keyword evidence="4" id="KW-0132">Cell division</keyword>
<evidence type="ECO:0000256" key="10">
    <source>
        <dbReference type="ARBA" id="ARBA00038367"/>
    </source>
</evidence>
<evidence type="ECO:0000256" key="8">
    <source>
        <dbReference type="ARBA" id="ARBA00023306"/>
    </source>
</evidence>
<keyword evidence="3" id="KW-0963">Cytoplasm</keyword>
<dbReference type="AlphaFoldDB" id="A0A2M7H1J1"/>
<dbReference type="GO" id="GO:0008760">
    <property type="term" value="F:UDP-N-acetylglucosamine 1-carboxyvinyltransferase activity"/>
    <property type="evidence" value="ECO:0007669"/>
    <property type="project" value="UniProtKB-EC"/>
</dbReference>
<dbReference type="PANTHER" id="PTHR43783">
    <property type="entry name" value="UDP-N-ACETYLGLUCOSAMINE 1-CARBOXYVINYLTRANSFERASE"/>
    <property type="match status" value="1"/>
</dbReference>
<dbReference type="PANTHER" id="PTHR43783:SF1">
    <property type="entry name" value="UDP-N-ACETYLGLUCOSAMINE 1-CARBOXYVINYLTRANSFERASE"/>
    <property type="match status" value="1"/>
</dbReference>
<evidence type="ECO:0000256" key="12">
    <source>
        <dbReference type="ARBA" id="ARBA00039754"/>
    </source>
</evidence>
<gene>
    <name evidence="17" type="ORF">COW25_01010</name>
</gene>
<dbReference type="EMBL" id="PFGB01000035">
    <property type="protein sequence ID" value="PIW35112.1"/>
    <property type="molecule type" value="Genomic_DNA"/>
</dbReference>
<dbReference type="InterPro" id="IPR001986">
    <property type="entry name" value="Enolpyruvate_Tfrase_dom"/>
</dbReference>
<dbReference type="SUPFAM" id="SSF55205">
    <property type="entry name" value="EPT/RTPC-like"/>
    <property type="match status" value="1"/>
</dbReference>
<evidence type="ECO:0000256" key="9">
    <source>
        <dbReference type="ARBA" id="ARBA00023316"/>
    </source>
</evidence>
<evidence type="ECO:0000313" key="18">
    <source>
        <dbReference type="Proteomes" id="UP000230215"/>
    </source>
</evidence>
<dbReference type="GO" id="GO:0051301">
    <property type="term" value="P:cell division"/>
    <property type="evidence" value="ECO:0007669"/>
    <property type="project" value="UniProtKB-KW"/>
</dbReference>
<dbReference type="InterPro" id="IPR050068">
    <property type="entry name" value="MurA_subfamily"/>
</dbReference>
<dbReference type="EC" id="2.5.1.7" evidence="11"/>
<evidence type="ECO:0000256" key="2">
    <source>
        <dbReference type="ARBA" id="ARBA00004752"/>
    </source>
</evidence>
<comment type="similarity">
    <text evidence="10">Belongs to the EPSP synthase family. MurA subfamily.</text>
</comment>
<evidence type="ECO:0000256" key="6">
    <source>
        <dbReference type="ARBA" id="ARBA00022960"/>
    </source>
</evidence>
<comment type="catalytic activity">
    <reaction evidence="15">
        <text>phosphoenolpyruvate + UDP-N-acetyl-alpha-D-glucosamine = UDP-N-acetyl-3-O-(1-carboxyvinyl)-alpha-D-glucosamine + phosphate</text>
        <dbReference type="Rhea" id="RHEA:18681"/>
        <dbReference type="ChEBI" id="CHEBI:43474"/>
        <dbReference type="ChEBI" id="CHEBI:57705"/>
        <dbReference type="ChEBI" id="CHEBI:58702"/>
        <dbReference type="ChEBI" id="CHEBI:68483"/>
        <dbReference type="EC" id="2.5.1.7"/>
    </reaction>
</comment>
<name>A0A2M7H1J1_9BACT</name>
<evidence type="ECO:0000256" key="13">
    <source>
        <dbReference type="ARBA" id="ARBA00042443"/>
    </source>
</evidence>
<keyword evidence="5 17" id="KW-0808">Transferase</keyword>
<keyword evidence="6" id="KW-0133">Cell shape</keyword>
<keyword evidence="7" id="KW-0573">Peptidoglycan synthesis</keyword>
<dbReference type="InterPro" id="IPR013792">
    <property type="entry name" value="RNA3'P_cycl/enolpyr_Trfase_a/b"/>
</dbReference>
<comment type="caution">
    <text evidence="17">The sequence shown here is derived from an EMBL/GenBank/DDBJ whole genome shotgun (WGS) entry which is preliminary data.</text>
</comment>
<evidence type="ECO:0000256" key="5">
    <source>
        <dbReference type="ARBA" id="ARBA00022679"/>
    </source>
</evidence>
<dbReference type="InterPro" id="IPR036968">
    <property type="entry name" value="Enolpyruvate_Tfrase_sf"/>
</dbReference>
<dbReference type="GO" id="GO:0005737">
    <property type="term" value="C:cytoplasm"/>
    <property type="evidence" value="ECO:0007669"/>
    <property type="project" value="UniProtKB-SubCell"/>
</dbReference>
<comment type="pathway">
    <text evidence="2">Cell wall biogenesis; peptidoglycan biosynthesis.</text>
</comment>
<feature type="domain" description="Enolpyruvate transferase" evidence="16">
    <location>
        <begin position="8"/>
        <end position="149"/>
    </location>
</feature>
<accession>A0A2M7H1J1</accession>
<evidence type="ECO:0000256" key="3">
    <source>
        <dbReference type="ARBA" id="ARBA00022490"/>
    </source>
</evidence>
<evidence type="ECO:0000313" key="17">
    <source>
        <dbReference type="EMBL" id="PIW35112.1"/>
    </source>
</evidence>
<evidence type="ECO:0000256" key="15">
    <source>
        <dbReference type="ARBA" id="ARBA00047527"/>
    </source>
</evidence>
<protein>
    <recommendedName>
        <fullName evidence="12">UDP-N-acetylglucosamine 1-carboxyvinyltransferase</fullName>
        <ecNumber evidence="11">2.5.1.7</ecNumber>
    </recommendedName>
    <alternativeName>
        <fullName evidence="13">Enoylpyruvate transferase</fullName>
    </alternativeName>
    <alternativeName>
        <fullName evidence="14">UDP-N-acetylglucosamine enolpyruvyl transferase</fullName>
    </alternativeName>
</protein>
<feature type="non-terminal residue" evidence="17">
    <location>
        <position position="159"/>
    </location>
</feature>
<evidence type="ECO:0000256" key="7">
    <source>
        <dbReference type="ARBA" id="ARBA00022984"/>
    </source>
</evidence>
<keyword evidence="9" id="KW-0961">Cell wall biogenesis/degradation</keyword>
<evidence type="ECO:0000256" key="11">
    <source>
        <dbReference type="ARBA" id="ARBA00039108"/>
    </source>
</evidence>
<evidence type="ECO:0000256" key="1">
    <source>
        <dbReference type="ARBA" id="ARBA00004496"/>
    </source>
</evidence>
<dbReference type="Proteomes" id="UP000230215">
    <property type="component" value="Unassembled WGS sequence"/>
</dbReference>
<proteinExistence type="inferred from homology"/>
<dbReference type="Gene3D" id="3.65.10.10">
    <property type="entry name" value="Enolpyruvate transferase domain"/>
    <property type="match status" value="2"/>
</dbReference>